<evidence type="ECO:0008006" key="4">
    <source>
        <dbReference type="Google" id="ProtNLM"/>
    </source>
</evidence>
<proteinExistence type="predicted"/>
<reference evidence="2 3" key="1">
    <citation type="submission" date="2019-07" db="EMBL/GenBank/DDBJ databases">
        <title>Whole genome shotgun sequence of Thiobacillus plumbophilus NBRC 107929.</title>
        <authorList>
            <person name="Hosoyama A."/>
            <person name="Uohara A."/>
            <person name="Ohji S."/>
            <person name="Ichikawa N."/>
        </authorList>
    </citation>
    <scope>NUCLEOTIDE SEQUENCE [LARGE SCALE GENOMIC DNA]</scope>
    <source>
        <strain evidence="2 3">NBRC 107929</strain>
    </source>
</reference>
<dbReference type="RefSeq" id="WP_147071235.1">
    <property type="nucleotide sequence ID" value="NZ_AP021884.1"/>
</dbReference>
<gene>
    <name evidence="2" type="ORF">TPL01_09200</name>
</gene>
<keyword evidence="1" id="KW-0472">Membrane</keyword>
<evidence type="ECO:0000256" key="1">
    <source>
        <dbReference type="SAM" id="Phobius"/>
    </source>
</evidence>
<evidence type="ECO:0000313" key="3">
    <source>
        <dbReference type="Proteomes" id="UP000321337"/>
    </source>
</evidence>
<accession>A0A512L5Q2</accession>
<feature type="transmembrane region" description="Helical" evidence="1">
    <location>
        <begin position="95"/>
        <end position="113"/>
    </location>
</feature>
<dbReference type="Proteomes" id="UP000321337">
    <property type="component" value="Unassembled WGS sequence"/>
</dbReference>
<dbReference type="EMBL" id="BKAD01000008">
    <property type="protein sequence ID" value="GEP29782.1"/>
    <property type="molecule type" value="Genomic_DNA"/>
</dbReference>
<keyword evidence="3" id="KW-1185">Reference proteome</keyword>
<sequence>MPTKLFALNGVPDDEAEDVRALLTADEIDFYETPAGNWGISVPAIWLNDETQLEKARSLIDVYQRERLVRVREEYAQLQRAGRQRTIIDVIKENPLRFAVYLAAIVAIIYFSTKPFMDIGK</sequence>
<protein>
    <recommendedName>
        <fullName evidence="4">DUF2007 domain-containing protein</fullName>
    </recommendedName>
</protein>
<evidence type="ECO:0000313" key="2">
    <source>
        <dbReference type="EMBL" id="GEP29782.1"/>
    </source>
</evidence>
<keyword evidence="1" id="KW-1133">Transmembrane helix</keyword>
<dbReference type="OrthoDB" id="5569385at2"/>
<dbReference type="InterPro" id="IPR046162">
    <property type="entry name" value="DUF6164"/>
</dbReference>
<dbReference type="AlphaFoldDB" id="A0A512L5Q2"/>
<dbReference type="Pfam" id="PF19661">
    <property type="entry name" value="DUF6164"/>
    <property type="match status" value="1"/>
</dbReference>
<comment type="caution">
    <text evidence="2">The sequence shown here is derived from an EMBL/GenBank/DDBJ whole genome shotgun (WGS) entry which is preliminary data.</text>
</comment>
<organism evidence="2 3">
    <name type="scientific">Sulfuriferula plumbiphila</name>
    <dbReference type="NCBI Taxonomy" id="171865"/>
    <lineage>
        <taxon>Bacteria</taxon>
        <taxon>Pseudomonadati</taxon>
        <taxon>Pseudomonadota</taxon>
        <taxon>Betaproteobacteria</taxon>
        <taxon>Nitrosomonadales</taxon>
        <taxon>Sulfuricellaceae</taxon>
        <taxon>Sulfuriferula</taxon>
    </lineage>
</organism>
<name>A0A512L5Q2_9PROT</name>
<keyword evidence="1" id="KW-0812">Transmembrane</keyword>